<sequence>MTTTNRQTHGGSDERWGVLAPGDRFKVTPITYPTLWESLVYSFVTLGRTLLVTLIGFAVLIGIGILIALALTGVLGVAGYDASTAY</sequence>
<protein>
    <submittedName>
        <fullName evidence="2">Uncharacterized protein</fullName>
    </submittedName>
</protein>
<feature type="transmembrane region" description="Helical" evidence="1">
    <location>
        <begin position="50"/>
        <end position="80"/>
    </location>
</feature>
<keyword evidence="1" id="KW-1133">Transmembrane helix</keyword>
<organism evidence="2 3">
    <name type="scientific">Actinoplanes philippinensis</name>
    <dbReference type="NCBI Taxonomy" id="35752"/>
    <lineage>
        <taxon>Bacteria</taxon>
        <taxon>Bacillati</taxon>
        <taxon>Actinomycetota</taxon>
        <taxon>Actinomycetes</taxon>
        <taxon>Micromonosporales</taxon>
        <taxon>Micromonosporaceae</taxon>
        <taxon>Actinoplanes</taxon>
    </lineage>
</organism>
<keyword evidence="1" id="KW-0812">Transmembrane</keyword>
<dbReference type="AlphaFoldDB" id="A0A1I2EEC4"/>
<keyword evidence="3" id="KW-1185">Reference proteome</keyword>
<dbReference type="Proteomes" id="UP000199645">
    <property type="component" value="Unassembled WGS sequence"/>
</dbReference>
<dbReference type="RefSeq" id="WP_143133710.1">
    <property type="nucleotide sequence ID" value="NZ_BOMT01000029.1"/>
</dbReference>
<proteinExistence type="predicted"/>
<evidence type="ECO:0000256" key="1">
    <source>
        <dbReference type="SAM" id="Phobius"/>
    </source>
</evidence>
<gene>
    <name evidence="2" type="ORF">SAMN05421541_104362</name>
</gene>
<accession>A0A1I2EEC4</accession>
<evidence type="ECO:0000313" key="2">
    <source>
        <dbReference type="EMBL" id="SFE90590.1"/>
    </source>
</evidence>
<evidence type="ECO:0000313" key="3">
    <source>
        <dbReference type="Proteomes" id="UP000199645"/>
    </source>
</evidence>
<dbReference type="EMBL" id="FONV01000004">
    <property type="protein sequence ID" value="SFE90590.1"/>
    <property type="molecule type" value="Genomic_DNA"/>
</dbReference>
<keyword evidence="1" id="KW-0472">Membrane</keyword>
<name>A0A1I2EEC4_9ACTN</name>
<reference evidence="2 3" key="1">
    <citation type="submission" date="2016-10" db="EMBL/GenBank/DDBJ databases">
        <authorList>
            <person name="de Groot N.N."/>
        </authorList>
    </citation>
    <scope>NUCLEOTIDE SEQUENCE [LARGE SCALE GENOMIC DNA]</scope>
    <source>
        <strain evidence="2 3">DSM 43019</strain>
    </source>
</reference>